<dbReference type="InterPro" id="IPR015421">
    <property type="entry name" value="PyrdxlP-dep_Trfase_major"/>
</dbReference>
<dbReference type="InterPro" id="IPR051446">
    <property type="entry name" value="HTH_trans_reg/aminotransferase"/>
</dbReference>
<dbReference type="Pfam" id="PF00392">
    <property type="entry name" value="GntR"/>
    <property type="match status" value="1"/>
</dbReference>
<dbReference type="Gene3D" id="1.10.10.10">
    <property type="entry name" value="Winged helix-like DNA-binding domain superfamily/Winged helix DNA-binding domain"/>
    <property type="match status" value="1"/>
</dbReference>
<dbReference type="CDD" id="cd07377">
    <property type="entry name" value="WHTH_GntR"/>
    <property type="match status" value="1"/>
</dbReference>
<evidence type="ECO:0000313" key="8">
    <source>
        <dbReference type="Proteomes" id="UP000575898"/>
    </source>
</evidence>
<gene>
    <name evidence="7" type="ORF">HNQ59_001376</name>
</gene>
<dbReference type="EMBL" id="JACHHY010000007">
    <property type="protein sequence ID" value="MBB5018091.1"/>
    <property type="molecule type" value="Genomic_DNA"/>
</dbReference>
<keyword evidence="2" id="KW-0663">Pyridoxal phosphate</keyword>
<comment type="similarity">
    <text evidence="1">In the C-terminal section; belongs to the class-I pyridoxal-phosphate-dependent aminotransferase family.</text>
</comment>
<evidence type="ECO:0000256" key="5">
    <source>
        <dbReference type="ARBA" id="ARBA00023163"/>
    </source>
</evidence>
<evidence type="ECO:0000256" key="3">
    <source>
        <dbReference type="ARBA" id="ARBA00023015"/>
    </source>
</evidence>
<dbReference type="GO" id="GO:0003700">
    <property type="term" value="F:DNA-binding transcription factor activity"/>
    <property type="evidence" value="ECO:0007669"/>
    <property type="project" value="InterPro"/>
</dbReference>
<comment type="caution">
    <text evidence="7">The sequence shown here is derived from an EMBL/GenBank/DDBJ whole genome shotgun (WGS) entry which is preliminary data.</text>
</comment>
<dbReference type="InterPro" id="IPR015422">
    <property type="entry name" value="PyrdxlP-dep_Trfase_small"/>
</dbReference>
<protein>
    <submittedName>
        <fullName evidence="7">DNA-binding transcriptional MocR family regulator</fullName>
    </submittedName>
</protein>
<dbReference type="InterPro" id="IPR004839">
    <property type="entry name" value="Aminotransferase_I/II_large"/>
</dbReference>
<dbReference type="InterPro" id="IPR015424">
    <property type="entry name" value="PyrdxlP-dep_Trfase"/>
</dbReference>
<dbReference type="InterPro" id="IPR000524">
    <property type="entry name" value="Tscrpt_reg_HTH_GntR"/>
</dbReference>
<keyword evidence="3" id="KW-0805">Transcription regulation</keyword>
<evidence type="ECO:0000259" key="6">
    <source>
        <dbReference type="PROSITE" id="PS50949"/>
    </source>
</evidence>
<dbReference type="PROSITE" id="PS50949">
    <property type="entry name" value="HTH_GNTR"/>
    <property type="match status" value="1"/>
</dbReference>
<dbReference type="PANTHER" id="PTHR46577:SF2">
    <property type="entry name" value="TRANSCRIPTIONAL REGULATORY PROTEIN"/>
    <property type="match status" value="1"/>
</dbReference>
<name>A0A840MS98_9PROT</name>
<dbReference type="SUPFAM" id="SSF53383">
    <property type="entry name" value="PLP-dependent transferases"/>
    <property type="match status" value="1"/>
</dbReference>
<organism evidence="7 8">
    <name type="scientific">Chitinivorax tropicus</name>
    <dbReference type="NCBI Taxonomy" id="714531"/>
    <lineage>
        <taxon>Bacteria</taxon>
        <taxon>Pseudomonadati</taxon>
        <taxon>Pseudomonadota</taxon>
        <taxon>Betaproteobacteria</taxon>
        <taxon>Chitinivorax</taxon>
    </lineage>
</organism>
<dbReference type="RefSeq" id="WP_184036857.1">
    <property type="nucleotide sequence ID" value="NZ_JACHHY010000007.1"/>
</dbReference>
<dbReference type="GO" id="GO:0003677">
    <property type="term" value="F:DNA binding"/>
    <property type="evidence" value="ECO:0007669"/>
    <property type="project" value="UniProtKB-KW"/>
</dbReference>
<dbReference type="Gene3D" id="3.40.640.10">
    <property type="entry name" value="Type I PLP-dependent aspartate aminotransferase-like (Major domain)"/>
    <property type="match status" value="1"/>
</dbReference>
<sequence>MDTQPLYRRLANRYLDAIKAGSLARGDKMPSVRELMRLHDVSLTTALQLCRHLENEGWLEARPRSGYFVRHPRRLPLAPTREPNPALPLDPAAFVGIQARVSHFVAQGQRYPIQCNLSGARGAPSLYPHAQLNLIASRLLRKHRQLLVSAGTHSGNMALKVALARRAVASGMTLAPTDILVTHGCIEALNLALRAVTKPGDTIAVESPTFYGLLQVLESLGLRALEIPTSPQTGLSIDALELAIRSHDSIKAVVVVPHLQNPLGSIMPDAHKQRLVELCMQQGIPLIEDDTYTALTNSDIPLLALKHWDKTGNVIHCASLHKTLAPGMRLGWIAAGRWHDQVEMLKYAQSRHNEEWSQLTAAEFMNSAAYDRHLRRLRHTLRAQREQMAEAVAQYFPAGTRLVVPEGGLMLWVELPEPISGSRLFEDALQAGILIAPGTLFSNLIRFETYIRLNCGLPFTTEVEHTIRRLGKLAENHLPR</sequence>
<dbReference type="AlphaFoldDB" id="A0A840MS98"/>
<dbReference type="SUPFAM" id="SSF46785">
    <property type="entry name" value="Winged helix' DNA-binding domain"/>
    <property type="match status" value="1"/>
</dbReference>
<evidence type="ECO:0000256" key="1">
    <source>
        <dbReference type="ARBA" id="ARBA00005384"/>
    </source>
</evidence>
<keyword evidence="4 7" id="KW-0238">DNA-binding</keyword>
<dbReference type="PANTHER" id="PTHR46577">
    <property type="entry name" value="HTH-TYPE TRANSCRIPTIONAL REGULATORY PROTEIN GABR"/>
    <property type="match status" value="1"/>
</dbReference>
<dbReference type="InterPro" id="IPR036388">
    <property type="entry name" value="WH-like_DNA-bd_sf"/>
</dbReference>
<feature type="domain" description="HTH gntR-type" evidence="6">
    <location>
        <begin position="4"/>
        <end position="72"/>
    </location>
</feature>
<dbReference type="GO" id="GO:0030170">
    <property type="term" value="F:pyridoxal phosphate binding"/>
    <property type="evidence" value="ECO:0007669"/>
    <property type="project" value="InterPro"/>
</dbReference>
<dbReference type="Proteomes" id="UP000575898">
    <property type="component" value="Unassembled WGS sequence"/>
</dbReference>
<keyword evidence="5" id="KW-0804">Transcription</keyword>
<accession>A0A840MS98</accession>
<dbReference type="Pfam" id="PF00155">
    <property type="entry name" value="Aminotran_1_2"/>
    <property type="match status" value="1"/>
</dbReference>
<dbReference type="InterPro" id="IPR036390">
    <property type="entry name" value="WH_DNA-bd_sf"/>
</dbReference>
<keyword evidence="8" id="KW-1185">Reference proteome</keyword>
<dbReference type="Gene3D" id="3.90.1150.10">
    <property type="entry name" value="Aspartate Aminotransferase, domain 1"/>
    <property type="match status" value="1"/>
</dbReference>
<evidence type="ECO:0000256" key="4">
    <source>
        <dbReference type="ARBA" id="ARBA00023125"/>
    </source>
</evidence>
<evidence type="ECO:0000313" key="7">
    <source>
        <dbReference type="EMBL" id="MBB5018091.1"/>
    </source>
</evidence>
<reference evidence="7 8" key="1">
    <citation type="submission" date="2020-08" db="EMBL/GenBank/DDBJ databases">
        <title>Genomic Encyclopedia of Type Strains, Phase IV (KMG-IV): sequencing the most valuable type-strain genomes for metagenomic binning, comparative biology and taxonomic classification.</title>
        <authorList>
            <person name="Goeker M."/>
        </authorList>
    </citation>
    <scope>NUCLEOTIDE SEQUENCE [LARGE SCALE GENOMIC DNA]</scope>
    <source>
        <strain evidence="7 8">DSM 27165</strain>
    </source>
</reference>
<evidence type="ECO:0000256" key="2">
    <source>
        <dbReference type="ARBA" id="ARBA00022898"/>
    </source>
</evidence>
<dbReference type="CDD" id="cd00609">
    <property type="entry name" value="AAT_like"/>
    <property type="match status" value="1"/>
</dbReference>
<dbReference type="SMART" id="SM00345">
    <property type="entry name" value="HTH_GNTR"/>
    <property type="match status" value="1"/>
</dbReference>
<proteinExistence type="inferred from homology"/>